<evidence type="ECO:0000256" key="2">
    <source>
        <dbReference type="ARBA" id="ARBA00034301"/>
    </source>
</evidence>
<dbReference type="InterPro" id="IPR036866">
    <property type="entry name" value="RibonucZ/Hydroxyglut_hydro"/>
</dbReference>
<dbReference type="GO" id="GO:0016787">
    <property type="term" value="F:hydrolase activity"/>
    <property type="evidence" value="ECO:0007669"/>
    <property type="project" value="UniProtKB-KW"/>
</dbReference>
<evidence type="ECO:0000256" key="3">
    <source>
        <dbReference type="ARBA" id="ARBA00048505"/>
    </source>
</evidence>
<protein>
    <submittedName>
        <fullName evidence="5">Metallohydrolase</fullName>
    </submittedName>
</protein>
<dbReference type="PANTHER" id="PTHR47619:SF1">
    <property type="entry name" value="EXODEOXYRIBONUCLEASE WALJ"/>
    <property type="match status" value="1"/>
</dbReference>
<comment type="catalytic activity">
    <reaction evidence="1">
        <text>3',5'-cyclic CMP + H2O = CMP + H(+)</text>
        <dbReference type="Rhea" id="RHEA:72675"/>
        <dbReference type="ChEBI" id="CHEBI:15377"/>
        <dbReference type="ChEBI" id="CHEBI:15378"/>
        <dbReference type="ChEBI" id="CHEBI:58003"/>
        <dbReference type="ChEBI" id="CHEBI:60377"/>
    </reaction>
    <physiologicalReaction direction="left-to-right" evidence="1">
        <dbReference type="Rhea" id="RHEA:72676"/>
    </physiologicalReaction>
</comment>
<evidence type="ECO:0000313" key="5">
    <source>
        <dbReference type="EMBL" id="RKD22898.1"/>
    </source>
</evidence>
<dbReference type="InterPro" id="IPR052533">
    <property type="entry name" value="WalJ/YycJ-like"/>
</dbReference>
<sequence>MRFSILASGSTGNSILVETDQTTLLFDAGLSGKQIETRLKEIEIDPRSIDAIVVTHEHSDHIKGVGVLARRYSLPVYTHEKTWVEMDRLIGEIPIEQKFSFDEGEVRSFADLSVESFAISHDAAFPMGFCIYEGDKKLTIATDLGYVSQRIKETISGSNAYIFESNHDVEMLRMGRYPWNIKRRILSDVGHLSNEDAGEALSDILEGQGEKVYLSHLSQDNNMTELARLTVKNILEESGFSVDKDVKLLSTSPIKPTPIDEI</sequence>
<keyword evidence="6" id="KW-1185">Reference proteome</keyword>
<dbReference type="EMBL" id="MCHY01000009">
    <property type="protein sequence ID" value="RKD22898.1"/>
    <property type="molecule type" value="Genomic_DNA"/>
</dbReference>
<keyword evidence="5" id="KW-0378">Hydrolase</keyword>
<proteinExistence type="predicted"/>
<evidence type="ECO:0000313" key="6">
    <source>
        <dbReference type="Proteomes" id="UP000284219"/>
    </source>
</evidence>
<gene>
    <name evidence="5" type="ORF">BEP19_11725</name>
</gene>
<dbReference type="PANTHER" id="PTHR47619">
    <property type="entry name" value="METALLO-HYDROLASE YYCJ-RELATED"/>
    <property type="match status" value="1"/>
</dbReference>
<dbReference type="Proteomes" id="UP000284219">
    <property type="component" value="Unassembled WGS sequence"/>
</dbReference>
<dbReference type="SUPFAM" id="SSF56281">
    <property type="entry name" value="Metallo-hydrolase/oxidoreductase"/>
    <property type="match status" value="1"/>
</dbReference>
<dbReference type="InterPro" id="IPR058121">
    <property type="entry name" value="WalJ/YycJ"/>
</dbReference>
<evidence type="ECO:0000259" key="4">
    <source>
        <dbReference type="SMART" id="SM00849"/>
    </source>
</evidence>
<comment type="function">
    <text evidence="2">Counteracts the endogenous Pycsar antiviral defense system. Phosphodiesterase that enables metal-dependent hydrolysis of host cyclic nucleotide Pycsar defense signals such as cCMP and cUMP.</text>
</comment>
<dbReference type="SMART" id="SM00849">
    <property type="entry name" value="Lactamase_B"/>
    <property type="match status" value="1"/>
</dbReference>
<organism evidence="5 6">
    <name type="scientific">Ammoniphilus oxalaticus</name>
    <dbReference type="NCBI Taxonomy" id="66863"/>
    <lineage>
        <taxon>Bacteria</taxon>
        <taxon>Bacillati</taxon>
        <taxon>Bacillota</taxon>
        <taxon>Bacilli</taxon>
        <taxon>Bacillales</taxon>
        <taxon>Paenibacillaceae</taxon>
        <taxon>Aneurinibacillus group</taxon>
        <taxon>Ammoniphilus</taxon>
    </lineage>
</organism>
<dbReference type="Pfam" id="PF00753">
    <property type="entry name" value="Lactamase_B"/>
    <property type="match status" value="1"/>
</dbReference>
<evidence type="ECO:0000256" key="1">
    <source>
        <dbReference type="ARBA" id="ARBA00034221"/>
    </source>
</evidence>
<dbReference type="AlphaFoldDB" id="A0A419SGJ0"/>
<reference evidence="5 6" key="1">
    <citation type="submission" date="2016-08" db="EMBL/GenBank/DDBJ databases">
        <title>Novel Firmicute Genomes.</title>
        <authorList>
            <person name="Poppleton D.I."/>
            <person name="Gribaldo S."/>
        </authorList>
    </citation>
    <scope>NUCLEOTIDE SEQUENCE [LARGE SCALE GENOMIC DNA]</scope>
    <source>
        <strain evidence="5 6">RAOx-1</strain>
    </source>
</reference>
<dbReference type="RefSeq" id="WP_120190388.1">
    <property type="nucleotide sequence ID" value="NZ_MCHY01000009.1"/>
</dbReference>
<dbReference type="InterPro" id="IPR001279">
    <property type="entry name" value="Metallo-B-lactamas"/>
</dbReference>
<comment type="catalytic activity">
    <reaction evidence="3">
        <text>3',5'-cyclic UMP + H2O = UMP + H(+)</text>
        <dbReference type="Rhea" id="RHEA:70575"/>
        <dbReference type="ChEBI" id="CHEBI:15377"/>
        <dbReference type="ChEBI" id="CHEBI:15378"/>
        <dbReference type="ChEBI" id="CHEBI:57865"/>
        <dbReference type="ChEBI" id="CHEBI:184387"/>
    </reaction>
    <physiologicalReaction direction="left-to-right" evidence="3">
        <dbReference type="Rhea" id="RHEA:70576"/>
    </physiologicalReaction>
</comment>
<dbReference type="Gene3D" id="3.60.15.10">
    <property type="entry name" value="Ribonuclease Z/Hydroxyacylglutathione hydrolase-like"/>
    <property type="match status" value="1"/>
</dbReference>
<accession>A0A419SGJ0</accession>
<dbReference type="CDD" id="cd07733">
    <property type="entry name" value="YycJ-like_MBL-fold"/>
    <property type="match status" value="1"/>
</dbReference>
<comment type="caution">
    <text evidence="5">The sequence shown here is derived from an EMBL/GenBank/DDBJ whole genome shotgun (WGS) entry which is preliminary data.</text>
</comment>
<feature type="domain" description="Metallo-beta-lactamase" evidence="4">
    <location>
        <begin position="11"/>
        <end position="216"/>
    </location>
</feature>
<name>A0A419SGJ0_9BACL</name>
<dbReference type="OrthoDB" id="9781189at2"/>